<evidence type="ECO:0000313" key="1">
    <source>
        <dbReference type="EMBL" id="CAI2359062.1"/>
    </source>
</evidence>
<proteinExistence type="predicted"/>
<organism evidence="1 2">
    <name type="scientific">Euplotes crassus</name>
    <dbReference type="NCBI Taxonomy" id="5936"/>
    <lineage>
        <taxon>Eukaryota</taxon>
        <taxon>Sar</taxon>
        <taxon>Alveolata</taxon>
        <taxon>Ciliophora</taxon>
        <taxon>Intramacronucleata</taxon>
        <taxon>Spirotrichea</taxon>
        <taxon>Hypotrichia</taxon>
        <taxon>Euplotida</taxon>
        <taxon>Euplotidae</taxon>
        <taxon>Moneuplotes</taxon>
    </lineage>
</organism>
<dbReference type="EMBL" id="CAMPGE010000321">
    <property type="protein sequence ID" value="CAI2359062.1"/>
    <property type="molecule type" value="Genomic_DNA"/>
</dbReference>
<evidence type="ECO:0000313" key="2">
    <source>
        <dbReference type="Proteomes" id="UP001295684"/>
    </source>
</evidence>
<protein>
    <submittedName>
        <fullName evidence="1">Uncharacterized protein</fullName>
    </submittedName>
</protein>
<accession>A0AAD1U267</accession>
<reference evidence="1" key="1">
    <citation type="submission" date="2023-07" db="EMBL/GenBank/DDBJ databases">
        <authorList>
            <consortium name="AG Swart"/>
            <person name="Singh M."/>
            <person name="Singh A."/>
            <person name="Seah K."/>
            <person name="Emmerich C."/>
        </authorList>
    </citation>
    <scope>NUCLEOTIDE SEQUENCE</scope>
    <source>
        <strain evidence="1">DP1</strain>
    </source>
</reference>
<comment type="caution">
    <text evidence="1">The sequence shown here is derived from an EMBL/GenBank/DDBJ whole genome shotgun (WGS) entry which is preliminary data.</text>
</comment>
<name>A0AAD1U267_EUPCR</name>
<dbReference type="AlphaFoldDB" id="A0AAD1U267"/>
<keyword evidence="2" id="KW-1185">Reference proteome</keyword>
<dbReference type="Proteomes" id="UP001295684">
    <property type="component" value="Unassembled WGS sequence"/>
</dbReference>
<gene>
    <name evidence="1" type="ORF">ECRASSUSDP1_LOCUS347</name>
</gene>
<sequence length="243" mass="28003">MKQTNSLIEENKFMVAKKMVRPQNKTLVEPVTMKNCQENISISQKLRDLELKPGMTNLDSGFAAQQFSRKMRTITNIAKNKTCARNFVNQDLFEVIGEESLKSNINKIKVSRRRKSICRSKEVRTRSIVKKRRTKMATKASRNTCSTRHKTMTKASVLDLTILKADISYLEEGRLQLREIPSPSYEPKCGRHILHHPKEEEANFGFPDTQEVQRPSMPEVIEYSLDEACNRSPKVSTPSFQKR</sequence>